<dbReference type="InterPro" id="IPR009000">
    <property type="entry name" value="Transl_B-barrel_sf"/>
</dbReference>
<dbReference type="Gene3D" id="2.40.30.130">
    <property type="match status" value="1"/>
</dbReference>
<sequence length="414" mass="46654">MKLVNAGGERKLEHKLYYTDAYKQDFTTKIIKQDYDKDGNLYVVLNETAFYPTGGGQPYDTGTLNDINVINVINVEEINGEIRHYIAEQLHTEDVEGKINWDRRFDHMQQHAAQHILSAAFWDHFNMPTIGFHLGKETVTIDLETENLHAETVEKAIQIANKIVFENHPIRIQWMNLEEAKRLPLRKEPTMTENIRVVMIENFDYNGCGGTHPKRTGEVGPIQVLGWERNKGGIRLTFIAGWRTLKLMGQQQQIMKNVSKQLNSSETDIPAKVAQLLTSQKENEKAIQTMNEKLLFAEANELLQHPTEIHAGILISKVFTNRSMQEIAKLSAIITEQQEHAITYFVIENDDKLQCILACGKSVSLDMNALLKDALPTIEGKGGGNKKSARGGGKAIMSGDEFLNQLVSSLQSAV</sequence>
<accession>A0A9X0GAY6</accession>
<dbReference type="GO" id="GO:0004813">
    <property type="term" value="F:alanine-tRNA ligase activity"/>
    <property type="evidence" value="ECO:0007669"/>
    <property type="project" value="InterPro"/>
</dbReference>
<evidence type="ECO:0000256" key="2">
    <source>
        <dbReference type="ARBA" id="ARBA00004496"/>
    </source>
</evidence>
<dbReference type="Proteomes" id="UP000036243">
    <property type="component" value="Unassembled WGS sequence"/>
</dbReference>
<dbReference type="SUPFAM" id="SSF50447">
    <property type="entry name" value="Translation proteins"/>
    <property type="match status" value="1"/>
</dbReference>
<evidence type="ECO:0000313" key="6">
    <source>
        <dbReference type="EMBL" id="KMP21421.1"/>
    </source>
</evidence>
<gene>
    <name evidence="6" type="ORF">TQ94_01600</name>
</gene>
<dbReference type="EMBL" id="JYFW01000008">
    <property type="protein sequence ID" value="KMP21421.1"/>
    <property type="molecule type" value="Genomic_DNA"/>
</dbReference>
<evidence type="ECO:0000256" key="3">
    <source>
        <dbReference type="ARBA" id="ARBA00022723"/>
    </source>
</evidence>
<dbReference type="InterPro" id="IPR012947">
    <property type="entry name" value="tRNA_SAD"/>
</dbReference>
<dbReference type="InterPro" id="IPR018164">
    <property type="entry name" value="Ala-tRNA-synth_IIc_N"/>
</dbReference>
<dbReference type="InterPro" id="IPR051335">
    <property type="entry name" value="Alanyl-tRNA_Editing_Enzymes"/>
</dbReference>
<dbReference type="PANTHER" id="PTHR43462">
    <property type="entry name" value="ALANYL-TRNA EDITING PROTEIN"/>
    <property type="match status" value="1"/>
</dbReference>
<evidence type="ECO:0000256" key="4">
    <source>
        <dbReference type="ARBA" id="ARBA00022833"/>
    </source>
</evidence>
<dbReference type="PROSITE" id="PS50860">
    <property type="entry name" value="AA_TRNA_LIGASE_II_ALA"/>
    <property type="match status" value="1"/>
</dbReference>
<evidence type="ECO:0000256" key="1">
    <source>
        <dbReference type="ARBA" id="ARBA00001947"/>
    </source>
</evidence>
<reference evidence="6 7" key="1">
    <citation type="submission" date="2015-02" db="EMBL/GenBank/DDBJ databases">
        <title>Evolution of B. cereus sensu lato: Distribution, horizontal transfer and duplication of chromosomal virulence genes.</title>
        <authorList>
            <person name="Boehm M.-E."/>
            <person name="Huptas C."/>
            <person name="Krey V.M."/>
            <person name="Scherer S."/>
        </authorList>
    </citation>
    <scope>NUCLEOTIDE SEQUENCE [LARGE SCALE GENOMIC DNA]</scope>
    <source>
        <strain evidence="6 7">#17</strain>
    </source>
</reference>
<dbReference type="GO" id="GO:0005524">
    <property type="term" value="F:ATP binding"/>
    <property type="evidence" value="ECO:0007669"/>
    <property type="project" value="InterPro"/>
</dbReference>
<comment type="cofactor">
    <cofactor evidence="1">
        <name>Zn(2+)</name>
        <dbReference type="ChEBI" id="CHEBI:29105"/>
    </cofactor>
</comment>
<dbReference type="AlphaFoldDB" id="A0A9X0GAY6"/>
<proteinExistence type="predicted"/>
<keyword evidence="3" id="KW-0479">Metal-binding</keyword>
<comment type="subcellular location">
    <subcellularLocation>
        <location evidence="2">Cytoplasm</location>
    </subcellularLocation>
</comment>
<dbReference type="GO" id="GO:0002161">
    <property type="term" value="F:aminoacyl-tRNA deacylase activity"/>
    <property type="evidence" value="ECO:0007669"/>
    <property type="project" value="UniProtKB-ARBA"/>
</dbReference>
<dbReference type="Pfam" id="PF01411">
    <property type="entry name" value="tRNA-synt_2c"/>
    <property type="match status" value="1"/>
</dbReference>
<protein>
    <submittedName>
        <fullName evidence="6">Alanyl-tRNA synthetase</fullName>
    </submittedName>
</protein>
<dbReference type="Gene3D" id="3.30.980.10">
    <property type="entry name" value="Threonyl-trna Synthetase, Chain A, domain 2"/>
    <property type="match status" value="1"/>
</dbReference>
<dbReference type="InterPro" id="IPR003156">
    <property type="entry name" value="DHHA1_dom"/>
</dbReference>
<evidence type="ECO:0000259" key="5">
    <source>
        <dbReference type="PROSITE" id="PS50860"/>
    </source>
</evidence>
<dbReference type="SUPFAM" id="SSF55186">
    <property type="entry name" value="ThrRS/AlaRS common domain"/>
    <property type="match status" value="1"/>
</dbReference>
<dbReference type="PANTHER" id="PTHR43462:SF1">
    <property type="entry name" value="ALANYL-TRNA EDITING PROTEIN AARSD1"/>
    <property type="match status" value="1"/>
</dbReference>
<name>A0A9X0GAY6_BACCE</name>
<dbReference type="InterPro" id="IPR018165">
    <property type="entry name" value="Ala-tRNA-synth_IIc_core"/>
</dbReference>
<dbReference type="GO" id="GO:0006419">
    <property type="term" value="P:alanyl-tRNA aminoacylation"/>
    <property type="evidence" value="ECO:0007669"/>
    <property type="project" value="InterPro"/>
</dbReference>
<keyword evidence="4" id="KW-0862">Zinc</keyword>
<dbReference type="SMART" id="SM00863">
    <property type="entry name" value="tRNA_SAD"/>
    <property type="match status" value="1"/>
</dbReference>
<feature type="domain" description="Alanyl-transfer RNA synthetases family profile" evidence="5">
    <location>
        <begin position="1"/>
        <end position="235"/>
    </location>
</feature>
<evidence type="ECO:0000313" key="7">
    <source>
        <dbReference type="Proteomes" id="UP000036243"/>
    </source>
</evidence>
<dbReference type="Pfam" id="PF02272">
    <property type="entry name" value="DHHA1"/>
    <property type="match status" value="1"/>
</dbReference>
<dbReference type="Pfam" id="PF07973">
    <property type="entry name" value="tRNA_SAD"/>
    <property type="match status" value="1"/>
</dbReference>
<dbReference type="GO" id="GO:0003676">
    <property type="term" value="F:nucleic acid binding"/>
    <property type="evidence" value="ECO:0007669"/>
    <property type="project" value="InterPro"/>
</dbReference>
<dbReference type="GO" id="GO:0005737">
    <property type="term" value="C:cytoplasm"/>
    <property type="evidence" value="ECO:0007669"/>
    <property type="project" value="UniProtKB-SubCell"/>
</dbReference>
<organism evidence="6 7">
    <name type="scientific">Bacillus cereus</name>
    <dbReference type="NCBI Taxonomy" id="1396"/>
    <lineage>
        <taxon>Bacteria</taxon>
        <taxon>Bacillati</taxon>
        <taxon>Bacillota</taxon>
        <taxon>Bacilli</taxon>
        <taxon>Bacillales</taxon>
        <taxon>Bacillaceae</taxon>
        <taxon>Bacillus</taxon>
        <taxon>Bacillus cereus group</taxon>
    </lineage>
</organism>
<dbReference type="InterPro" id="IPR018163">
    <property type="entry name" value="Thr/Ala-tRNA-synth_IIc_edit"/>
</dbReference>
<comment type="caution">
    <text evidence="6">The sequence shown here is derived from an EMBL/GenBank/DDBJ whole genome shotgun (WGS) entry which is preliminary data.</text>
</comment>
<dbReference type="Gene3D" id="3.10.310.40">
    <property type="match status" value="1"/>
</dbReference>
<dbReference type="GO" id="GO:0046872">
    <property type="term" value="F:metal ion binding"/>
    <property type="evidence" value="ECO:0007669"/>
    <property type="project" value="UniProtKB-KW"/>
</dbReference>